<comment type="similarity">
    <text evidence="4">Belongs to the alkaline phosphatase family.</text>
</comment>
<dbReference type="OrthoDB" id="5818554at2759"/>
<feature type="binding site" evidence="3">
    <location>
        <position position="223"/>
    </location>
    <ligand>
        <name>Zn(2+)</name>
        <dbReference type="ChEBI" id="CHEBI:29105"/>
        <label>2</label>
    </ligand>
</feature>
<dbReference type="PANTHER" id="PTHR11596:SF5">
    <property type="entry name" value="ALKALINE PHOSPHATASE"/>
    <property type="match status" value="1"/>
</dbReference>
<evidence type="ECO:0000313" key="6">
    <source>
        <dbReference type="Proteomes" id="UP000230750"/>
    </source>
</evidence>
<dbReference type="EMBL" id="MRZV01000650">
    <property type="protein sequence ID" value="PIK46355.1"/>
    <property type="molecule type" value="Genomic_DNA"/>
</dbReference>
<evidence type="ECO:0000313" key="5">
    <source>
        <dbReference type="EMBL" id="PIK46355.1"/>
    </source>
</evidence>
<keyword evidence="6" id="KW-1185">Reference proteome</keyword>
<dbReference type="SUPFAM" id="SSF53649">
    <property type="entry name" value="Alkaline phosphatase-like"/>
    <property type="match status" value="1"/>
</dbReference>
<reference evidence="5 6" key="1">
    <citation type="journal article" date="2017" name="PLoS Biol.">
        <title>The sea cucumber genome provides insights into morphological evolution and visceral regeneration.</title>
        <authorList>
            <person name="Zhang X."/>
            <person name="Sun L."/>
            <person name="Yuan J."/>
            <person name="Sun Y."/>
            <person name="Gao Y."/>
            <person name="Zhang L."/>
            <person name="Li S."/>
            <person name="Dai H."/>
            <person name="Hamel J.F."/>
            <person name="Liu C."/>
            <person name="Yu Y."/>
            <person name="Liu S."/>
            <person name="Lin W."/>
            <person name="Guo K."/>
            <person name="Jin S."/>
            <person name="Xu P."/>
            <person name="Storey K.B."/>
            <person name="Huan P."/>
            <person name="Zhang T."/>
            <person name="Zhou Y."/>
            <person name="Zhang J."/>
            <person name="Lin C."/>
            <person name="Li X."/>
            <person name="Xing L."/>
            <person name="Huo D."/>
            <person name="Sun M."/>
            <person name="Wang L."/>
            <person name="Mercier A."/>
            <person name="Li F."/>
            <person name="Yang H."/>
            <person name="Xiang J."/>
        </authorList>
    </citation>
    <scope>NUCLEOTIDE SEQUENCE [LARGE SCALE GENOMIC DNA]</scope>
    <source>
        <strain evidence="5">Shaxun</strain>
        <tissue evidence="5">Muscle</tissue>
    </source>
</reference>
<dbReference type="CDD" id="cd16012">
    <property type="entry name" value="ALP"/>
    <property type="match status" value="1"/>
</dbReference>
<dbReference type="EC" id="3.1.3.1" evidence="1"/>
<keyword evidence="3" id="KW-0479">Metal-binding</keyword>
<dbReference type="PRINTS" id="PR00113">
    <property type="entry name" value="ALKPHPHTASE"/>
</dbReference>
<comment type="cofactor">
    <cofactor evidence="3">
        <name>Zn(2+)</name>
        <dbReference type="ChEBI" id="CHEBI:29105"/>
    </cofactor>
    <text evidence="3">Binds 2 Zn(2+) ions.</text>
</comment>
<keyword evidence="3" id="KW-0460">Magnesium</keyword>
<sequence length="377" mass="41128">MIGKSTGIVTTTRLTHATPAAGYAHSACRNWESDVNLPDEAKENGCIDIAAQLIDFDLGLKVAMGGGRRNFIPVTSADPEYPDATGSRQDGRNLTDEWLEARISADLNAEYVWKLDDFNAIDPEVTDALLGLFDRSHMQYEKNRASDGAGEPSIAEMTEKAIQILSKDEDGFFLLVESGRIDHGHHNGIAHSALTETLAFDEAVERALELVDTDDTLVIVTADHGHVMSMAGYPSRGNPILGLVDGIKGSDDLPYTTLGYMNGYGFRRVNQSFHETGKRPNLTDVDTEDPSFAQDALVPLDSETHGGQDVAIYALGPMSHLFHGVQEQSYIAHAMKYASCVGENKDHCLYGTNRGGNIKVISYLALALIILKRIFIQ</sequence>
<comment type="caution">
    <text evidence="5">The sequence shown here is derived from an EMBL/GenBank/DDBJ whole genome shotgun (WGS) entry which is preliminary data.</text>
</comment>
<dbReference type="InterPro" id="IPR017850">
    <property type="entry name" value="Alkaline_phosphatase_core_sf"/>
</dbReference>
<protein>
    <recommendedName>
        <fullName evidence="1">alkaline phosphatase</fullName>
        <ecNumber evidence="1">3.1.3.1</ecNumber>
    </recommendedName>
</protein>
<feature type="binding site" evidence="3">
    <location>
        <position position="186"/>
    </location>
    <ligand>
        <name>Zn(2+)</name>
        <dbReference type="ChEBI" id="CHEBI:29105"/>
        <label>2</label>
    </ligand>
</feature>
<gene>
    <name evidence="5" type="ORF">BSL78_16776</name>
</gene>
<feature type="binding site" evidence="3">
    <location>
        <position position="305"/>
    </location>
    <ligand>
        <name>Zn(2+)</name>
        <dbReference type="ChEBI" id="CHEBI:29105"/>
        <label>2</label>
    </ligand>
</feature>
<dbReference type="SMART" id="SM00098">
    <property type="entry name" value="alkPPc"/>
    <property type="match status" value="1"/>
</dbReference>
<keyword evidence="3" id="KW-0862">Zinc</keyword>
<organism evidence="5 6">
    <name type="scientific">Stichopus japonicus</name>
    <name type="common">Sea cucumber</name>
    <dbReference type="NCBI Taxonomy" id="307972"/>
    <lineage>
        <taxon>Eukaryota</taxon>
        <taxon>Metazoa</taxon>
        <taxon>Echinodermata</taxon>
        <taxon>Eleutherozoa</taxon>
        <taxon>Echinozoa</taxon>
        <taxon>Holothuroidea</taxon>
        <taxon>Aspidochirotacea</taxon>
        <taxon>Aspidochirotida</taxon>
        <taxon>Stichopodidae</taxon>
        <taxon>Apostichopus</taxon>
    </lineage>
</organism>
<dbReference type="GO" id="GO:0046872">
    <property type="term" value="F:metal ion binding"/>
    <property type="evidence" value="ECO:0007669"/>
    <property type="project" value="UniProtKB-KW"/>
</dbReference>
<dbReference type="Pfam" id="PF00245">
    <property type="entry name" value="Alk_phosphatase"/>
    <property type="match status" value="1"/>
</dbReference>
<comment type="cofactor">
    <cofactor evidence="3">
        <name>Mg(2+)</name>
        <dbReference type="ChEBI" id="CHEBI:18420"/>
    </cofactor>
    <text evidence="3">Binds 1 Mg(2+) ion.</text>
</comment>
<dbReference type="AlphaFoldDB" id="A0A2G8KEG3"/>
<name>A0A2G8KEG3_STIJA</name>
<feature type="binding site" evidence="3">
    <location>
        <position position="18"/>
    </location>
    <ligand>
        <name>Mg(2+)</name>
        <dbReference type="ChEBI" id="CHEBI:18420"/>
    </ligand>
</feature>
<feature type="binding site" evidence="3">
    <location>
        <position position="16"/>
    </location>
    <ligand>
        <name>Mg(2+)</name>
        <dbReference type="ChEBI" id="CHEBI:18420"/>
    </ligand>
</feature>
<evidence type="ECO:0000256" key="4">
    <source>
        <dbReference type="RuleBase" id="RU003946"/>
    </source>
</evidence>
<dbReference type="Gene3D" id="3.40.720.10">
    <property type="entry name" value="Alkaline Phosphatase, subunit A"/>
    <property type="match status" value="1"/>
</dbReference>
<evidence type="ECO:0000256" key="3">
    <source>
        <dbReference type="PIRSR" id="PIRSR601952-2"/>
    </source>
</evidence>
<dbReference type="GO" id="GO:0004035">
    <property type="term" value="F:alkaline phosphatase activity"/>
    <property type="evidence" value="ECO:0007669"/>
    <property type="project" value="UniProtKB-EC"/>
</dbReference>
<feature type="binding site" evidence="3">
    <location>
        <position position="177"/>
    </location>
    <ligand>
        <name>Mg(2+)</name>
        <dbReference type="ChEBI" id="CHEBI:18420"/>
    </ligand>
</feature>
<evidence type="ECO:0000256" key="2">
    <source>
        <dbReference type="ARBA" id="ARBA00022553"/>
    </source>
</evidence>
<dbReference type="STRING" id="307972.A0A2G8KEG3"/>
<dbReference type="Proteomes" id="UP000230750">
    <property type="component" value="Unassembled WGS sequence"/>
</dbReference>
<feature type="binding site" evidence="3">
    <location>
        <position position="224"/>
    </location>
    <ligand>
        <name>Zn(2+)</name>
        <dbReference type="ChEBI" id="CHEBI:29105"/>
        <label>2</label>
    </ligand>
</feature>
<keyword evidence="2" id="KW-0597">Phosphoprotein</keyword>
<feature type="binding site" evidence="3">
    <location>
        <position position="182"/>
    </location>
    <ligand>
        <name>Zn(2+)</name>
        <dbReference type="ChEBI" id="CHEBI:29105"/>
        <label>2</label>
    </ligand>
</feature>
<accession>A0A2G8KEG3</accession>
<proteinExistence type="inferred from homology"/>
<dbReference type="PANTHER" id="PTHR11596">
    <property type="entry name" value="ALKALINE PHOSPHATASE"/>
    <property type="match status" value="1"/>
</dbReference>
<dbReference type="InterPro" id="IPR001952">
    <property type="entry name" value="Alkaline_phosphatase"/>
</dbReference>
<evidence type="ECO:0000256" key="1">
    <source>
        <dbReference type="ARBA" id="ARBA00012647"/>
    </source>
</evidence>